<dbReference type="HOGENOM" id="CLU_1795909_0_0_1"/>
<dbReference type="EMBL" id="DS990637">
    <property type="protein sequence ID" value="EGC43078.1"/>
    <property type="molecule type" value="Genomic_DNA"/>
</dbReference>
<dbReference type="AlphaFoldDB" id="F0UBM2"/>
<evidence type="ECO:0000313" key="2">
    <source>
        <dbReference type="Proteomes" id="UP000008142"/>
    </source>
</evidence>
<organism evidence="2">
    <name type="scientific">Ajellomyces capsulatus (strain H88)</name>
    <name type="common">Darling's disease fungus</name>
    <name type="synonym">Histoplasma capsulatum</name>
    <dbReference type="NCBI Taxonomy" id="544711"/>
    <lineage>
        <taxon>Eukaryota</taxon>
        <taxon>Fungi</taxon>
        <taxon>Dikarya</taxon>
        <taxon>Ascomycota</taxon>
        <taxon>Pezizomycotina</taxon>
        <taxon>Eurotiomycetes</taxon>
        <taxon>Eurotiomycetidae</taxon>
        <taxon>Onygenales</taxon>
        <taxon>Ajellomycetaceae</taxon>
        <taxon>Histoplasma</taxon>
    </lineage>
</organism>
<reference evidence="2" key="1">
    <citation type="submission" date="2008-07" db="EMBL/GenBank/DDBJ databases">
        <title>Annotation of Ajellomyces capsulatus strain H88.</title>
        <authorList>
            <person name="Champion M."/>
            <person name="Cuomo C."/>
            <person name="Ma L.-J."/>
            <person name="Henn M.R."/>
            <person name="Sil A."/>
            <person name="Goldman B."/>
            <person name="Young S.K."/>
            <person name="Kodira C.D."/>
            <person name="Zeng Q."/>
            <person name="Koehrsen M."/>
            <person name="Alvarado L."/>
            <person name="Berlin A."/>
            <person name="Borenstein D."/>
            <person name="Chen Z."/>
            <person name="Engels R."/>
            <person name="Freedman E."/>
            <person name="Gellesch M."/>
            <person name="Goldberg J."/>
            <person name="Griggs A."/>
            <person name="Gujja S."/>
            <person name="Heiman D."/>
            <person name="Hepburn T."/>
            <person name="Howarth C."/>
            <person name="Jen D."/>
            <person name="Larson L."/>
            <person name="Lewis B."/>
            <person name="Mehta T."/>
            <person name="Park D."/>
            <person name="Pearson M."/>
            <person name="Roberts A."/>
            <person name="Saif S."/>
            <person name="Shea T."/>
            <person name="Shenoy N."/>
            <person name="Sisk P."/>
            <person name="Stolte C."/>
            <person name="Sykes S."/>
            <person name="Walk T."/>
            <person name="White J."/>
            <person name="Yandava C."/>
            <person name="Klein B."/>
            <person name="McEwen J.G."/>
            <person name="Puccia R."/>
            <person name="Goldman G.H."/>
            <person name="Felipe M.S."/>
            <person name="Nino-Vega G."/>
            <person name="San-Blas G."/>
            <person name="Taylor J."/>
            <person name="Mendoza L."/>
            <person name="Galagan J."/>
            <person name="Nusbaum C."/>
            <person name="Birren B."/>
        </authorList>
    </citation>
    <scope>NUCLEOTIDE SEQUENCE [LARGE SCALE GENOMIC DNA]</scope>
    <source>
        <strain evidence="2">H88</strain>
    </source>
</reference>
<proteinExistence type="predicted"/>
<sequence length="144" mass="16487">MPVRKGKLPSRKRVWSLGHSHSRLEGMVFCQLAPQQKLAFPEAERGVEAARIRTSSWDFRGRPRIHIIDQPLIPGDLGHQPRRKNLKNPFCRTELSSYEERRSDYPGIFPELAFVGRQAWTFAGGIRGSRPATLKDVEIMVSYC</sequence>
<evidence type="ECO:0000313" key="1">
    <source>
        <dbReference type="EMBL" id="EGC43078.1"/>
    </source>
</evidence>
<gene>
    <name evidence="1" type="ORF">HCEG_02293</name>
</gene>
<accession>F0UBM2</accession>
<dbReference type="Proteomes" id="UP000008142">
    <property type="component" value="Unassembled WGS sequence"/>
</dbReference>
<name>F0UBM2_AJEC8</name>
<protein>
    <submittedName>
        <fullName evidence="1">Predicted protein</fullName>
    </submittedName>
</protein>